<organism evidence="2 3">
    <name type="scientific">Pedobacter psychrophilus</name>
    <dbReference type="NCBI Taxonomy" id="1826909"/>
    <lineage>
        <taxon>Bacteria</taxon>
        <taxon>Pseudomonadati</taxon>
        <taxon>Bacteroidota</taxon>
        <taxon>Sphingobacteriia</taxon>
        <taxon>Sphingobacteriales</taxon>
        <taxon>Sphingobacteriaceae</taxon>
        <taxon>Pedobacter</taxon>
    </lineage>
</organism>
<dbReference type="STRING" id="1826909.A5893_00220"/>
<dbReference type="GO" id="GO:0016788">
    <property type="term" value="F:hydrolase activity, acting on ester bonds"/>
    <property type="evidence" value="ECO:0007669"/>
    <property type="project" value="InterPro"/>
</dbReference>
<dbReference type="CDD" id="cd10981">
    <property type="entry name" value="ZnPC_S1P1"/>
    <property type="match status" value="1"/>
</dbReference>
<name>A0A179DKS8_9SPHI</name>
<dbReference type="SUPFAM" id="SSF48537">
    <property type="entry name" value="Phospholipase C/P1 nuclease"/>
    <property type="match status" value="1"/>
</dbReference>
<feature type="region of interest" description="Disordered" evidence="1">
    <location>
        <begin position="296"/>
        <end position="321"/>
    </location>
</feature>
<proteinExistence type="predicted"/>
<gene>
    <name evidence="2" type="ORF">A5893_00220</name>
</gene>
<accession>A0A179DKS8</accession>
<evidence type="ECO:0000256" key="1">
    <source>
        <dbReference type="SAM" id="MobiDB-lite"/>
    </source>
</evidence>
<evidence type="ECO:0000313" key="2">
    <source>
        <dbReference type="EMBL" id="OAQ41578.1"/>
    </source>
</evidence>
<comment type="caution">
    <text evidence="2">The sequence shown here is derived from an EMBL/GenBank/DDBJ whole genome shotgun (WGS) entry which is preliminary data.</text>
</comment>
<reference evidence="2 3" key="2">
    <citation type="submission" date="2016-06" db="EMBL/GenBank/DDBJ databases">
        <title>Pedobacter psychrophilus sp. nov., isolated from Antarctic fragmentary rock.</title>
        <authorList>
            <person name="Svec P."/>
        </authorList>
    </citation>
    <scope>NUCLEOTIDE SEQUENCE [LARGE SCALE GENOMIC DNA]</scope>
    <source>
        <strain evidence="2 3">CCM 8644</strain>
    </source>
</reference>
<dbReference type="InterPro" id="IPR008947">
    <property type="entry name" value="PLipase_C/P1_nuclease_dom_sf"/>
</dbReference>
<dbReference type="OrthoDB" id="267579at2"/>
<dbReference type="Gene3D" id="1.10.575.10">
    <property type="entry name" value="P1 Nuclease"/>
    <property type="match status" value="1"/>
</dbReference>
<sequence>MKIKNYFFILLIPCLFIFSSWGFFAHMRINRLAVFTLPSNLIGFYKSNINYITEHAVDPDKRRYADSLEAPRHYLDADHYGKEPFIIIPKKWKDAVEKLSQDTLNAYGIVPWQIQRSYYKLVDAFKSRDSVLILKYSADLGHYIADAHVPLHTSENYNGQMTNQVGIHGFWESRLPELFANDYDYFVGKAKYIDNPLDKAWDIVINTYSLLDSTLTIEKNLTKSFPVDRKYTYNERNGRVIKEYSIPYSKAYHDALKGMVERQMRSSILDVGSFWYTAWVDAGQPDMKNLVKQNITPQEKKQTEEEEKLYLKGKALGRPEN</sequence>
<dbReference type="EMBL" id="LWHJ01000011">
    <property type="protein sequence ID" value="OAQ41578.1"/>
    <property type="molecule type" value="Genomic_DNA"/>
</dbReference>
<dbReference type="AlphaFoldDB" id="A0A179DKS8"/>
<protein>
    <submittedName>
        <fullName evidence="2">S1/P1 Nuclease</fullName>
    </submittedName>
</protein>
<reference evidence="2 3" key="1">
    <citation type="submission" date="2016-04" db="EMBL/GenBank/DDBJ databases">
        <authorList>
            <person name="Evans L.H."/>
            <person name="Alamgir A."/>
            <person name="Owens N."/>
            <person name="Weber N.D."/>
            <person name="Virtaneva K."/>
            <person name="Barbian K."/>
            <person name="Babar A."/>
            <person name="Rosenke K."/>
        </authorList>
    </citation>
    <scope>NUCLEOTIDE SEQUENCE [LARGE SCALE GENOMIC DNA]</scope>
    <source>
        <strain evidence="2 3">CCM 8644</strain>
    </source>
</reference>
<evidence type="ECO:0000313" key="3">
    <source>
        <dbReference type="Proteomes" id="UP000078459"/>
    </source>
</evidence>
<dbReference type="Proteomes" id="UP000078459">
    <property type="component" value="Unassembled WGS sequence"/>
</dbReference>
<keyword evidence="3" id="KW-1185">Reference proteome</keyword>